<accession>A0AAE3ILC0</accession>
<gene>
    <name evidence="4" type="ORF">OD355_00660</name>
</gene>
<dbReference type="PANTHER" id="PTHR30069:SF29">
    <property type="entry name" value="HEMOGLOBIN AND HEMOGLOBIN-HAPTOGLOBIN-BINDING PROTEIN 1-RELATED"/>
    <property type="match status" value="1"/>
</dbReference>
<keyword evidence="2" id="KW-0813">Transport</keyword>
<protein>
    <submittedName>
        <fullName evidence="4">TonB-dependent receptor</fullName>
    </submittedName>
</protein>
<dbReference type="FunFam" id="2.170.130.10:FF:000003">
    <property type="entry name" value="SusC/RagA family TonB-linked outer membrane protein"/>
    <property type="match status" value="1"/>
</dbReference>
<evidence type="ECO:0000313" key="5">
    <source>
        <dbReference type="Proteomes" id="UP001209317"/>
    </source>
</evidence>
<keyword evidence="1" id="KW-0732">Signal</keyword>
<keyword evidence="4" id="KW-0675">Receptor</keyword>
<dbReference type="AlphaFoldDB" id="A0AAE3ILC0"/>
<comment type="subcellular location">
    <subcellularLocation>
        <location evidence="2">Cell outer membrane</location>
        <topology evidence="2">Multi-pass membrane protein</topology>
    </subcellularLocation>
</comment>
<organism evidence="4 5">
    <name type="scientific">Haoranjiania flava</name>
    <dbReference type="NCBI Taxonomy" id="1856322"/>
    <lineage>
        <taxon>Bacteria</taxon>
        <taxon>Pseudomonadati</taxon>
        <taxon>Bacteroidota</taxon>
        <taxon>Chitinophagia</taxon>
        <taxon>Chitinophagales</taxon>
        <taxon>Chitinophagaceae</taxon>
        <taxon>Haoranjiania</taxon>
    </lineage>
</organism>
<dbReference type="GO" id="GO:0044718">
    <property type="term" value="P:siderophore transmembrane transport"/>
    <property type="evidence" value="ECO:0007669"/>
    <property type="project" value="TreeGrafter"/>
</dbReference>
<dbReference type="RefSeq" id="WP_263036508.1">
    <property type="nucleotide sequence ID" value="NZ_JAOTPL010000001.1"/>
</dbReference>
<dbReference type="NCBIfam" id="TIGR04056">
    <property type="entry name" value="OMP_RagA_SusC"/>
    <property type="match status" value="1"/>
</dbReference>
<dbReference type="SUPFAM" id="SSF49464">
    <property type="entry name" value="Carboxypeptidase regulatory domain-like"/>
    <property type="match status" value="1"/>
</dbReference>
<comment type="caution">
    <text evidence="4">The sequence shown here is derived from an EMBL/GenBank/DDBJ whole genome shotgun (WGS) entry which is preliminary data.</text>
</comment>
<dbReference type="EMBL" id="JAOTPL010000001">
    <property type="protein sequence ID" value="MCU7693020.1"/>
    <property type="molecule type" value="Genomic_DNA"/>
</dbReference>
<dbReference type="InterPro" id="IPR023996">
    <property type="entry name" value="TonB-dep_OMP_SusC/RagA"/>
</dbReference>
<dbReference type="NCBIfam" id="TIGR04057">
    <property type="entry name" value="SusC_RagA_signa"/>
    <property type="match status" value="1"/>
</dbReference>
<evidence type="ECO:0000259" key="3">
    <source>
        <dbReference type="Pfam" id="PF07715"/>
    </source>
</evidence>
<keyword evidence="2" id="KW-0812">Transmembrane</keyword>
<keyword evidence="2" id="KW-1134">Transmembrane beta strand</keyword>
<proteinExistence type="inferred from homology"/>
<evidence type="ECO:0000256" key="1">
    <source>
        <dbReference type="ARBA" id="ARBA00022729"/>
    </source>
</evidence>
<reference evidence="4" key="1">
    <citation type="submission" date="2022-10" db="EMBL/GenBank/DDBJ databases">
        <authorList>
            <person name="Kim H.S."/>
            <person name="Kim J.-S."/>
            <person name="Suh M.K."/>
            <person name="Eom M.K."/>
            <person name="Lee J.-S."/>
        </authorList>
    </citation>
    <scope>NUCLEOTIDE SEQUENCE</scope>
    <source>
        <strain evidence="4">LIP-5</strain>
    </source>
</reference>
<keyword evidence="5" id="KW-1185">Reference proteome</keyword>
<evidence type="ECO:0000256" key="2">
    <source>
        <dbReference type="PROSITE-ProRule" id="PRU01360"/>
    </source>
</evidence>
<feature type="domain" description="TonB-dependent receptor plug" evidence="3">
    <location>
        <begin position="146"/>
        <end position="246"/>
    </location>
</feature>
<dbReference type="Gene3D" id="2.60.40.1120">
    <property type="entry name" value="Carboxypeptidase-like, regulatory domain"/>
    <property type="match status" value="1"/>
</dbReference>
<keyword evidence="2" id="KW-0998">Cell outer membrane</keyword>
<dbReference type="Pfam" id="PF13715">
    <property type="entry name" value="CarbopepD_reg_2"/>
    <property type="match status" value="1"/>
</dbReference>
<dbReference type="InterPro" id="IPR012910">
    <property type="entry name" value="Plug_dom"/>
</dbReference>
<dbReference type="InterPro" id="IPR039426">
    <property type="entry name" value="TonB-dep_rcpt-like"/>
</dbReference>
<keyword evidence="2" id="KW-0472">Membrane</keyword>
<dbReference type="InterPro" id="IPR008969">
    <property type="entry name" value="CarboxyPept-like_regulatory"/>
</dbReference>
<sequence length="1053" mass="118921">MYFIKKNTTIRISKETRKHGCWLKTTNLLCILLFLGISQSYSKGIDNVKQIIQEKIIIVHGQVKDTSGIPLAGAVVQEKQTKKSVITDNDGNYSIAVPLNATLIISYLGFLTKEIVADKETIDIILIQDTKSLADVVVVGYGRQTKTSVTGAIATIGGEEILKTKNENVQNMITGKIPGVIVVQKSGEPGSYVSSLQIRGMGSPLYVIDGVTRDHMNRIDPNDIESISILKDASAAIYGVRAANGVVLITTKKGKRGRTEFEYSGSVGWQQASGLPKTGDAISYMTLINEDDINNGRAPSYKKEDFESYSNGTKKSTDWASVAINNLAPQTQHSISANGGSEKIHFYVNFGYLKQNGFWKSGSLNYDRFNVRSNISANLTNHLKAEVFISAMKDTKNQPWRSAWYLYKSIWTQVPLWPIYANDNPEYLYNAADADHPLVITDAKLNGYKKFDNKNFQSAFTLEYDVPFIVGLRARGMFSYDYYISVSKEFAKAYTLYTYDAAKEKYNSHLAQSPSHLTRYFNEKPSTTLQLQLNYTKNLFEKHHITALALYEETTSAMDNFLAQRFLSMDAVDQLYAGDSKDQNANMRMGDLWKNANKGFVGRVNYDYLSKYLAEFSFRYDGSSKFAPGNQWGFFPAGSLGWRISEESFFKNAKIYSIVNNLKIRASYGLMGDDNASSYQFLSGYNFPSDGYVLNDVWINAIGMRGLPNPYITWYKAKTFDIGIDLDMWKGLLGIQADYFNRNRTGLLAKRNLSLPGTIGARLPDENLNSDQTSGLEISLSHKMHINKFDYYVSGNMSYTRTMKKYIERAESGNSYRNWRDNPSNRFSDIWWGLGYIGRFASYQDAYKSPIQDAKGNSILRPGDYQYDDWNGDGVIDGLDERPISTTGFPKINFGITMGAKYKGVELSLLFQGATMSYVKYPEQLERPLFWGRNGLDMFMDRWHLADPNNPNSNWIPGHFPSTNRGESTNYKDSERSVQDASYIRLKTIELGYNIPKSLLNNTGVNNIKIYFSGYNLLTFTGIKYLDPEHPSDQYGYLYPLTKTYNIGLNLSF</sequence>
<dbReference type="GO" id="GO:0015344">
    <property type="term" value="F:siderophore uptake transmembrane transporter activity"/>
    <property type="evidence" value="ECO:0007669"/>
    <property type="project" value="TreeGrafter"/>
</dbReference>
<dbReference type="InterPro" id="IPR023997">
    <property type="entry name" value="TonB-dep_OMP_SusC/RagA_CS"/>
</dbReference>
<dbReference type="GO" id="GO:0009279">
    <property type="term" value="C:cell outer membrane"/>
    <property type="evidence" value="ECO:0007669"/>
    <property type="project" value="UniProtKB-SubCell"/>
</dbReference>
<dbReference type="Pfam" id="PF07715">
    <property type="entry name" value="Plug"/>
    <property type="match status" value="1"/>
</dbReference>
<dbReference type="Proteomes" id="UP001209317">
    <property type="component" value="Unassembled WGS sequence"/>
</dbReference>
<dbReference type="PROSITE" id="PS52016">
    <property type="entry name" value="TONB_DEPENDENT_REC_3"/>
    <property type="match status" value="1"/>
</dbReference>
<dbReference type="InterPro" id="IPR037066">
    <property type="entry name" value="Plug_dom_sf"/>
</dbReference>
<dbReference type="PANTHER" id="PTHR30069">
    <property type="entry name" value="TONB-DEPENDENT OUTER MEMBRANE RECEPTOR"/>
    <property type="match status" value="1"/>
</dbReference>
<dbReference type="Gene3D" id="2.170.130.10">
    <property type="entry name" value="TonB-dependent receptor, plug domain"/>
    <property type="match status" value="1"/>
</dbReference>
<dbReference type="SUPFAM" id="SSF56935">
    <property type="entry name" value="Porins"/>
    <property type="match status" value="1"/>
</dbReference>
<evidence type="ECO:0000313" key="4">
    <source>
        <dbReference type="EMBL" id="MCU7693020.1"/>
    </source>
</evidence>
<comment type="similarity">
    <text evidence="2">Belongs to the TonB-dependent receptor family.</text>
</comment>
<name>A0AAE3ILC0_9BACT</name>